<name>A0A4S3MRJ6_9RHOB</name>
<protein>
    <submittedName>
        <fullName evidence="4">4-hydroxythreonine-4-phosphate dehydrogenase</fullName>
    </submittedName>
</protein>
<evidence type="ECO:0000256" key="1">
    <source>
        <dbReference type="ARBA" id="ARBA00022723"/>
    </source>
</evidence>
<dbReference type="GO" id="GO:0016491">
    <property type="term" value="F:oxidoreductase activity"/>
    <property type="evidence" value="ECO:0007669"/>
    <property type="project" value="UniProtKB-KW"/>
</dbReference>
<dbReference type="OrthoDB" id="9801783at2"/>
<evidence type="ECO:0000313" key="5">
    <source>
        <dbReference type="Proteomes" id="UP000309450"/>
    </source>
</evidence>
<dbReference type="GO" id="GO:0051287">
    <property type="term" value="F:NAD binding"/>
    <property type="evidence" value="ECO:0007669"/>
    <property type="project" value="InterPro"/>
</dbReference>
<keyword evidence="1" id="KW-0479">Metal-binding</keyword>
<dbReference type="GO" id="GO:0046872">
    <property type="term" value="F:metal ion binding"/>
    <property type="evidence" value="ECO:0007669"/>
    <property type="project" value="UniProtKB-KW"/>
</dbReference>
<dbReference type="SUPFAM" id="SSF53659">
    <property type="entry name" value="Isocitrate/Isopropylmalate dehydrogenase-like"/>
    <property type="match status" value="1"/>
</dbReference>
<dbReference type="Proteomes" id="UP000309450">
    <property type="component" value="Unassembled WGS sequence"/>
</dbReference>
<dbReference type="Gene3D" id="3.40.718.10">
    <property type="entry name" value="Isopropylmalate Dehydrogenase"/>
    <property type="match status" value="1"/>
</dbReference>
<dbReference type="AlphaFoldDB" id="A0A4S3MRJ6"/>
<evidence type="ECO:0000313" key="4">
    <source>
        <dbReference type="EMBL" id="THD84693.1"/>
    </source>
</evidence>
<dbReference type="PANTHER" id="PTHR30004:SF3">
    <property type="entry name" value="4-HYDROXYTHREONINE-4-PHOSPHATE DEHYDROGENASE 2-RELATED"/>
    <property type="match status" value="1"/>
</dbReference>
<keyword evidence="5" id="KW-1185">Reference proteome</keyword>
<keyword evidence="3" id="KW-0520">NAD</keyword>
<reference evidence="4 5" key="1">
    <citation type="submission" date="2019-04" db="EMBL/GenBank/DDBJ databases">
        <title>Draft genome sequence of Gemmobacter aestuarii sp. nov.</title>
        <authorList>
            <person name="Hameed A."/>
            <person name="Lin S.-Y."/>
            <person name="Shahina M."/>
            <person name="Lai W.-A."/>
            <person name="Young C.-C."/>
        </authorList>
    </citation>
    <scope>NUCLEOTIDE SEQUENCE [LARGE SCALE GENOMIC DNA]</scope>
    <source>
        <strain evidence="4 5">CC-PW-75</strain>
    </source>
</reference>
<evidence type="ECO:0000256" key="2">
    <source>
        <dbReference type="ARBA" id="ARBA00023002"/>
    </source>
</evidence>
<comment type="caution">
    <text evidence="4">The sequence shown here is derived from an EMBL/GenBank/DDBJ whole genome shotgun (WGS) entry which is preliminary data.</text>
</comment>
<evidence type="ECO:0000256" key="3">
    <source>
        <dbReference type="ARBA" id="ARBA00023027"/>
    </source>
</evidence>
<keyword evidence="2" id="KW-0560">Oxidoreductase</keyword>
<dbReference type="EMBL" id="SSND01000001">
    <property type="protein sequence ID" value="THD84693.1"/>
    <property type="molecule type" value="Genomic_DNA"/>
</dbReference>
<proteinExistence type="predicted"/>
<dbReference type="Pfam" id="PF04166">
    <property type="entry name" value="PdxA"/>
    <property type="match status" value="1"/>
</dbReference>
<dbReference type="InterPro" id="IPR005255">
    <property type="entry name" value="PdxA_fam"/>
</dbReference>
<accession>A0A4S3MRJ6</accession>
<dbReference type="PANTHER" id="PTHR30004">
    <property type="entry name" value="4-HYDROXYTHREONINE-4-PHOSPHATE DEHYDROGENASE"/>
    <property type="match status" value="1"/>
</dbReference>
<organism evidence="4 5">
    <name type="scientific">Aliigemmobacter aestuarii</name>
    <dbReference type="NCBI Taxonomy" id="1445661"/>
    <lineage>
        <taxon>Bacteria</taxon>
        <taxon>Pseudomonadati</taxon>
        <taxon>Pseudomonadota</taxon>
        <taxon>Alphaproteobacteria</taxon>
        <taxon>Rhodobacterales</taxon>
        <taxon>Paracoccaceae</taxon>
        <taxon>Aliigemmobacter</taxon>
    </lineage>
</organism>
<sequence>MNTKAPQAALERPVLALVPGDPTGIGPELVARVLADGRMQEVARLLLIGDQRVVEMGMRQAGVSLHLALIDTPDEAVFDTGTVPMIDLGNLDPATFAIGRPDPDVGRKVGDTLAAAVRLAQAGGVRGVTFAPLHKKAMFDGGWRFPDEHQLFAHLIGHNGLFREMNVLEGQWMSRVTSHVSLREALDLVTEDNICNSLRLTDRVLRAAGIEAPRIAVAALNPHGGEGGLFGREEIEIIAPAIARMQAEGIDCRGPYPSDTVYIKAFKGEFDSVVAMYHDQGQIATKLHGFNKGVTVTAGLPIVFTTPAHGTAYDIVGQGIADTGAMESAIRLAARLATRQNQTIEETA</sequence>
<gene>
    <name evidence="4" type="ORF">E7811_02870</name>
</gene>
<dbReference type="RefSeq" id="WP_136393074.1">
    <property type="nucleotide sequence ID" value="NZ_SSND01000001.1"/>
</dbReference>